<protein>
    <submittedName>
        <fullName evidence="1">Uncharacterized protein</fullName>
    </submittedName>
</protein>
<proteinExistence type="predicted"/>
<evidence type="ECO:0000313" key="1">
    <source>
        <dbReference type="EMBL" id="GLK65656.1"/>
    </source>
</evidence>
<dbReference type="AlphaFoldDB" id="A0AAD3RVC1"/>
<gene>
    <name evidence="1" type="ORF">GCM10017635_31330</name>
</gene>
<sequence>MVDRILPIIHRGITIRRAEVPGAPYEWTHDETDAHGMAPDLDAAKRQIDCYLGEAVDA</sequence>
<name>A0AAD3RVC1_9RHOB</name>
<comment type="caution">
    <text evidence="1">The sequence shown here is derived from an EMBL/GenBank/DDBJ whole genome shotgun (WGS) entry which is preliminary data.</text>
</comment>
<reference evidence="1" key="1">
    <citation type="journal article" date="2014" name="Int. J. Syst. Evol. Microbiol.">
        <title>Complete genome sequence of Corynebacterium casei LMG S-19264T (=DSM 44701T), isolated from a smear-ripened cheese.</title>
        <authorList>
            <consortium name="US DOE Joint Genome Institute (JGI-PGF)"/>
            <person name="Walter F."/>
            <person name="Albersmeier A."/>
            <person name="Kalinowski J."/>
            <person name="Ruckert C."/>
        </authorList>
    </citation>
    <scope>NUCLEOTIDE SEQUENCE</scope>
    <source>
        <strain evidence="1">VKM B-2222</strain>
    </source>
</reference>
<organism evidence="1 2">
    <name type="scientific">Paracoccus kondratievae</name>
    <dbReference type="NCBI Taxonomy" id="135740"/>
    <lineage>
        <taxon>Bacteria</taxon>
        <taxon>Pseudomonadati</taxon>
        <taxon>Pseudomonadota</taxon>
        <taxon>Alphaproteobacteria</taxon>
        <taxon>Rhodobacterales</taxon>
        <taxon>Paracoccaceae</taxon>
        <taxon>Paracoccus</taxon>
    </lineage>
</organism>
<keyword evidence="2" id="KW-1185">Reference proteome</keyword>
<evidence type="ECO:0000313" key="2">
    <source>
        <dbReference type="Proteomes" id="UP001143349"/>
    </source>
</evidence>
<dbReference type="RefSeq" id="WP_271180171.1">
    <property type="nucleotide sequence ID" value="NZ_BSFH01000093.1"/>
</dbReference>
<accession>A0AAD3RVC1</accession>
<dbReference type="EMBL" id="BSFH01000093">
    <property type="protein sequence ID" value="GLK65656.1"/>
    <property type="molecule type" value="Genomic_DNA"/>
</dbReference>
<dbReference type="Proteomes" id="UP001143349">
    <property type="component" value="Unassembled WGS sequence"/>
</dbReference>
<reference evidence="1" key="2">
    <citation type="submission" date="2023-01" db="EMBL/GenBank/DDBJ databases">
        <authorList>
            <person name="Sun Q."/>
            <person name="Evtushenko L."/>
        </authorList>
    </citation>
    <scope>NUCLEOTIDE SEQUENCE</scope>
    <source>
        <strain evidence="1">VKM B-2222</strain>
    </source>
</reference>